<dbReference type="Gene3D" id="3.30.160.60">
    <property type="entry name" value="Classic Zinc Finger"/>
    <property type="match status" value="1"/>
</dbReference>
<protein>
    <submittedName>
        <fullName evidence="2">Uncharacterized protein</fullName>
    </submittedName>
</protein>
<gene>
    <name evidence="2" type="ORF">LTR05_005130</name>
</gene>
<accession>A0AAN7Y6V7</accession>
<comment type="caution">
    <text evidence="2">The sequence shown here is derived from an EMBL/GenBank/DDBJ whole genome shotgun (WGS) entry which is preliminary data.</text>
</comment>
<organism evidence="2 3">
    <name type="scientific">Lithohypha guttulata</name>
    <dbReference type="NCBI Taxonomy" id="1690604"/>
    <lineage>
        <taxon>Eukaryota</taxon>
        <taxon>Fungi</taxon>
        <taxon>Dikarya</taxon>
        <taxon>Ascomycota</taxon>
        <taxon>Pezizomycotina</taxon>
        <taxon>Eurotiomycetes</taxon>
        <taxon>Chaetothyriomycetidae</taxon>
        <taxon>Chaetothyriales</taxon>
        <taxon>Trichomeriaceae</taxon>
        <taxon>Lithohypha</taxon>
    </lineage>
</organism>
<dbReference type="Proteomes" id="UP001309876">
    <property type="component" value="Unassembled WGS sequence"/>
</dbReference>
<keyword evidence="3" id="KW-1185">Reference proteome</keyword>
<feature type="region of interest" description="Disordered" evidence="1">
    <location>
        <begin position="56"/>
        <end position="107"/>
    </location>
</feature>
<evidence type="ECO:0000313" key="2">
    <source>
        <dbReference type="EMBL" id="KAK5085841.1"/>
    </source>
</evidence>
<reference evidence="2 3" key="1">
    <citation type="submission" date="2023-08" db="EMBL/GenBank/DDBJ databases">
        <title>Black Yeasts Isolated from many extreme environments.</title>
        <authorList>
            <person name="Coleine C."/>
            <person name="Stajich J.E."/>
            <person name="Selbmann L."/>
        </authorList>
    </citation>
    <scope>NUCLEOTIDE SEQUENCE [LARGE SCALE GENOMIC DNA]</scope>
    <source>
        <strain evidence="2 3">CCFEE 5910</strain>
    </source>
</reference>
<feature type="region of interest" description="Disordered" evidence="1">
    <location>
        <begin position="20"/>
        <end position="44"/>
    </location>
</feature>
<evidence type="ECO:0000313" key="3">
    <source>
        <dbReference type="Proteomes" id="UP001309876"/>
    </source>
</evidence>
<sequence>MSNLSSMATALLPYPQSHFSSAPGHQYGQGSFDHPTGQEGSNNVFGAMVSNVRPDQRATFSSPQRWAEQQALHPRPASRSPNVRDRTPLKHSRPEIPRHRSSSRSEALLSYAEEQARQAPNPQMGLTQTTYGAPLDSLAAPFQPQHYAFPPQVIPTYSSQQNYFNTSIGQGGYPGLTAQQGVTHSAPVYTTGRPQLPTSDMVQVTAPPPNTVVSIYDQTRVQPLPSVNSLPSNFPPITQTLESTPNEAEIASSRQKPQCWDHGCNGRQFSTFSNLLRHQREKSGTATKARCPHCGTEFTRTTARNGHLYGGKCKGIPESSTDATTPSPDDP</sequence>
<feature type="region of interest" description="Disordered" evidence="1">
    <location>
        <begin position="305"/>
        <end position="331"/>
    </location>
</feature>
<proteinExistence type="predicted"/>
<name>A0AAN7Y6V7_9EURO</name>
<evidence type="ECO:0000256" key="1">
    <source>
        <dbReference type="SAM" id="MobiDB-lite"/>
    </source>
</evidence>
<feature type="compositionally biased region" description="Polar residues" evidence="1">
    <location>
        <begin position="318"/>
        <end position="331"/>
    </location>
</feature>
<feature type="compositionally biased region" description="Basic and acidic residues" evidence="1">
    <location>
        <begin position="82"/>
        <end position="98"/>
    </location>
</feature>
<dbReference type="EMBL" id="JAVRRJ010000004">
    <property type="protein sequence ID" value="KAK5085841.1"/>
    <property type="molecule type" value="Genomic_DNA"/>
</dbReference>
<dbReference type="AlphaFoldDB" id="A0AAN7Y6V7"/>